<evidence type="ECO:0000256" key="4">
    <source>
        <dbReference type="ARBA" id="ARBA00022825"/>
    </source>
</evidence>
<dbReference type="EMBL" id="JAKGBZ010000001">
    <property type="protein sequence ID" value="MCF3945253.1"/>
    <property type="molecule type" value="Genomic_DNA"/>
</dbReference>
<evidence type="ECO:0000259" key="5">
    <source>
        <dbReference type="Pfam" id="PF01343"/>
    </source>
</evidence>
<organism evidence="6 7">
    <name type="scientific">Acidiphilium iwatense</name>
    <dbReference type="NCBI Taxonomy" id="768198"/>
    <lineage>
        <taxon>Bacteria</taxon>
        <taxon>Pseudomonadati</taxon>
        <taxon>Pseudomonadota</taxon>
        <taxon>Alphaproteobacteria</taxon>
        <taxon>Acetobacterales</taxon>
        <taxon>Acidocellaceae</taxon>
        <taxon>Acidiphilium</taxon>
    </lineage>
</organism>
<dbReference type="SUPFAM" id="SSF52096">
    <property type="entry name" value="ClpP/crotonase"/>
    <property type="match status" value="1"/>
</dbReference>
<dbReference type="InterPro" id="IPR029045">
    <property type="entry name" value="ClpP/crotonase-like_dom_sf"/>
</dbReference>
<reference evidence="6 7" key="1">
    <citation type="submission" date="2022-01" db="EMBL/GenBank/DDBJ databases">
        <authorList>
            <person name="Won M."/>
            <person name="Kim S.-J."/>
            <person name="Kwon S.-W."/>
        </authorList>
    </citation>
    <scope>NUCLEOTIDE SEQUENCE [LARGE SCALE GENOMIC DNA]</scope>
    <source>
        <strain evidence="6 7">KCTC 23505</strain>
    </source>
</reference>
<sequence>MTDFAELRAKLPKKLPWTPVTVPVVRMTGVIAPREAAVNLDRFSGALTRGFSTAKAGEKLLILAIESPGGSPVQSDLIGRFIRRKAGETGVRVVAVIGDVGASGGYWIACAADEILANPMSIVGSIGVIGGGFGVPELIGRLGIERRIVTAGSNKMRNDPFAPARPEDEQFTRALLDDIHAGFKAWVRERRGAAIDGHEDAIFDGSYMLGERAKSLGLIDGFGDVRSVIAERFGAKARPDFIGPKKRFSLLRLLGRGAGAEILNAIEAEAMKARLR</sequence>
<protein>
    <submittedName>
        <fullName evidence="6">S49 family peptidase</fullName>
    </submittedName>
</protein>
<name>A0ABS9DR85_9PROT</name>
<feature type="domain" description="Peptidase S49" evidence="5">
    <location>
        <begin position="88"/>
        <end position="231"/>
    </location>
</feature>
<keyword evidence="2" id="KW-0645">Protease</keyword>
<keyword evidence="4" id="KW-0720">Serine protease</keyword>
<evidence type="ECO:0000256" key="3">
    <source>
        <dbReference type="ARBA" id="ARBA00022801"/>
    </source>
</evidence>
<evidence type="ECO:0000313" key="7">
    <source>
        <dbReference type="Proteomes" id="UP001521209"/>
    </source>
</evidence>
<evidence type="ECO:0000313" key="6">
    <source>
        <dbReference type="EMBL" id="MCF3945253.1"/>
    </source>
</evidence>
<proteinExistence type="inferred from homology"/>
<dbReference type="PANTHER" id="PTHR42987:SF8">
    <property type="entry name" value="PROTEINASE"/>
    <property type="match status" value="1"/>
</dbReference>
<comment type="similarity">
    <text evidence="1">Belongs to the peptidase S49 family.</text>
</comment>
<comment type="caution">
    <text evidence="6">The sequence shown here is derived from an EMBL/GenBank/DDBJ whole genome shotgun (WGS) entry which is preliminary data.</text>
</comment>
<dbReference type="Proteomes" id="UP001521209">
    <property type="component" value="Unassembled WGS sequence"/>
</dbReference>
<evidence type="ECO:0000256" key="1">
    <source>
        <dbReference type="ARBA" id="ARBA00008683"/>
    </source>
</evidence>
<dbReference type="CDD" id="cd07023">
    <property type="entry name" value="S49_Sppa_N_C"/>
    <property type="match status" value="1"/>
</dbReference>
<dbReference type="Gene3D" id="3.90.226.10">
    <property type="entry name" value="2-enoyl-CoA Hydratase, Chain A, domain 1"/>
    <property type="match status" value="1"/>
</dbReference>
<gene>
    <name evidence="6" type="ORF">L2A60_00955</name>
</gene>
<dbReference type="InterPro" id="IPR047272">
    <property type="entry name" value="S49_SppA_C"/>
</dbReference>
<keyword evidence="7" id="KW-1185">Reference proteome</keyword>
<accession>A0ABS9DR85</accession>
<evidence type="ECO:0000256" key="2">
    <source>
        <dbReference type="ARBA" id="ARBA00022670"/>
    </source>
</evidence>
<dbReference type="RefSeq" id="WP_235702489.1">
    <property type="nucleotide sequence ID" value="NZ_JAKGBZ010000001.1"/>
</dbReference>
<dbReference type="InterPro" id="IPR002142">
    <property type="entry name" value="Peptidase_S49"/>
</dbReference>
<dbReference type="Pfam" id="PF01343">
    <property type="entry name" value="Peptidase_S49"/>
    <property type="match status" value="1"/>
</dbReference>
<keyword evidence="3" id="KW-0378">Hydrolase</keyword>
<dbReference type="Gene3D" id="6.20.330.10">
    <property type="match status" value="1"/>
</dbReference>
<dbReference type="PANTHER" id="PTHR42987">
    <property type="entry name" value="PEPTIDASE S49"/>
    <property type="match status" value="1"/>
</dbReference>